<keyword evidence="1" id="KW-0472">Membrane</keyword>
<evidence type="ECO:0000259" key="3">
    <source>
        <dbReference type="SMART" id="SM00703"/>
    </source>
</evidence>
<feature type="transmembrane region" description="Helical" evidence="1">
    <location>
        <begin position="622"/>
        <end position="644"/>
    </location>
</feature>
<dbReference type="RefSeq" id="XP_044314893.1">
    <property type="nucleotide sequence ID" value="XM_044458958.1"/>
</dbReference>
<name>A0ABM5J7T1_DRORH</name>
<feature type="transmembrane region" description="Helical" evidence="1">
    <location>
        <begin position="956"/>
        <end position="976"/>
    </location>
</feature>
<dbReference type="GeneID" id="108051533"/>
<accession>A0ABM5J7T1</accession>
<organism evidence="4 5">
    <name type="scientific">Drosophila rhopaloa</name>
    <name type="common">Fruit fly</name>
    <dbReference type="NCBI Taxonomy" id="1041015"/>
    <lineage>
        <taxon>Eukaryota</taxon>
        <taxon>Metazoa</taxon>
        <taxon>Ecdysozoa</taxon>
        <taxon>Arthropoda</taxon>
        <taxon>Hexapoda</taxon>
        <taxon>Insecta</taxon>
        <taxon>Pterygota</taxon>
        <taxon>Neoptera</taxon>
        <taxon>Endopterygota</taxon>
        <taxon>Diptera</taxon>
        <taxon>Brachycera</taxon>
        <taxon>Muscomorpha</taxon>
        <taxon>Ephydroidea</taxon>
        <taxon>Drosophilidae</taxon>
        <taxon>Drosophila</taxon>
        <taxon>Sophophora</taxon>
    </lineage>
</organism>
<feature type="transmembrane region" description="Helical" evidence="1">
    <location>
        <begin position="1173"/>
        <end position="1194"/>
    </location>
</feature>
<dbReference type="PANTHER" id="PTHR11161">
    <property type="entry name" value="O-ACYLTRANSFERASE"/>
    <property type="match status" value="1"/>
</dbReference>
<feature type="domain" description="Nose resistant-to-fluoxetine protein N-terminal" evidence="3">
    <location>
        <begin position="57"/>
        <end position="190"/>
    </location>
</feature>
<feature type="transmembrane region" description="Helical" evidence="1">
    <location>
        <begin position="552"/>
        <end position="573"/>
    </location>
</feature>
<feature type="transmembrane region" description="Helical" evidence="1">
    <location>
        <begin position="893"/>
        <end position="914"/>
    </location>
</feature>
<dbReference type="InterPro" id="IPR002656">
    <property type="entry name" value="Acyl_transf_3_dom"/>
</dbReference>
<feature type="transmembrane region" description="Helical" evidence="1">
    <location>
        <begin position="1132"/>
        <end position="1153"/>
    </location>
</feature>
<dbReference type="PANTHER" id="PTHR11161:SF0">
    <property type="entry name" value="O-ACYLTRANSFERASE LIKE PROTEIN"/>
    <property type="match status" value="1"/>
</dbReference>
<proteinExistence type="predicted"/>
<reference evidence="5" key="1">
    <citation type="journal article" date="2021" name="Elife">
        <title>Highly contiguous assemblies of 101 drosophilid genomes.</title>
        <authorList>
            <person name="Kim B.Y."/>
            <person name="Wang J.R."/>
            <person name="Miller D.E."/>
            <person name="Barmina O."/>
            <person name="Delaney E."/>
            <person name="Thompson A."/>
            <person name="Comeault A.A."/>
            <person name="Peede D."/>
            <person name="D'Agostino E.R."/>
            <person name="Pelaez J."/>
            <person name="Aguilar J.M."/>
            <person name="Haji D."/>
            <person name="Matsunaga T."/>
            <person name="Armstrong E.E."/>
            <person name="Zych M."/>
            <person name="Ogawa Y."/>
            <person name="Stamenkovic-Radak M."/>
            <person name="Jelic M."/>
            <person name="Veselinovic M.S."/>
            <person name="Tanaskovic M."/>
            <person name="Eric P."/>
            <person name="Gao J.J."/>
            <person name="Katoh T.K."/>
            <person name="Toda M.J."/>
            <person name="Watabe H."/>
            <person name="Watada M."/>
            <person name="Davis J.S."/>
            <person name="Moyle L.C."/>
            <person name="Manoli G."/>
            <person name="Bertolini E."/>
            <person name="Kostal V."/>
            <person name="Hawley R.S."/>
            <person name="Takahashi A."/>
            <person name="Jones C.D."/>
            <person name="Price D.K."/>
            <person name="Whiteman N."/>
            <person name="Kopp A."/>
            <person name="Matute D.R."/>
            <person name="Petrov D.A."/>
        </authorList>
    </citation>
    <scope>NUCLEOTIDE SEQUENCE [LARGE SCALE GENOMIC DNA]</scope>
</reference>
<protein>
    <recommendedName>
        <fullName evidence="3">Nose resistant-to-fluoxetine protein N-terminal domain-containing protein</fullName>
    </recommendedName>
</protein>
<feature type="transmembrane region" description="Helical" evidence="1">
    <location>
        <begin position="305"/>
        <end position="329"/>
    </location>
</feature>
<feature type="transmembrane region" description="Helical" evidence="1">
    <location>
        <begin position="1043"/>
        <end position="1064"/>
    </location>
</feature>
<reference evidence="4" key="2">
    <citation type="submission" date="2025-05" db="UniProtKB">
        <authorList>
            <consortium name="EnsemblMetazoa"/>
        </authorList>
    </citation>
    <scope>IDENTIFICATION</scope>
</reference>
<evidence type="ECO:0000256" key="1">
    <source>
        <dbReference type="SAM" id="Phobius"/>
    </source>
</evidence>
<feature type="transmembrane region" description="Helical" evidence="1">
    <location>
        <begin position="199"/>
        <end position="220"/>
    </location>
</feature>
<keyword evidence="1" id="KW-1133">Transmembrane helix</keyword>
<keyword evidence="1" id="KW-0812">Transmembrane</keyword>
<evidence type="ECO:0000256" key="2">
    <source>
        <dbReference type="SAM" id="SignalP"/>
    </source>
</evidence>
<feature type="transmembrane region" description="Helical" evidence="1">
    <location>
        <begin position="1251"/>
        <end position="1277"/>
    </location>
</feature>
<feature type="transmembrane region" description="Helical" evidence="1">
    <location>
        <begin position="477"/>
        <end position="499"/>
    </location>
</feature>
<feature type="transmembrane region" description="Helical" evidence="1">
    <location>
        <begin position="437"/>
        <end position="457"/>
    </location>
</feature>
<dbReference type="Pfam" id="PF20146">
    <property type="entry name" value="NRF"/>
    <property type="match status" value="2"/>
</dbReference>
<feature type="transmembrane region" description="Helical" evidence="1">
    <location>
        <begin position="1322"/>
        <end position="1340"/>
    </location>
</feature>
<dbReference type="Proteomes" id="UP001652680">
    <property type="component" value="Unassembled WGS sequence"/>
</dbReference>
<dbReference type="InterPro" id="IPR006621">
    <property type="entry name" value="Nose-resist-to-fluoxetine_N"/>
</dbReference>
<feature type="transmembrane region" description="Helical" evidence="1">
    <location>
        <begin position="1206"/>
        <end position="1231"/>
    </location>
</feature>
<sequence>MVNGIVVLLLCGLGLISAHQSRDELQMVYHRLSVLKAVSPRNIDYNNIDTQAIGTDDSQCLADMTELYNGLQSGSYWALKMLDSWGSFPSGLLYGTFYDLGNFDECLNIHEEISSSQTIQGKYCFLAVPLKEVLDTGIESLESMQIKIATCFPASCSATQMKMFGGQLYQNLFNSTKSIDISIDEDGCQTSNSEPWDGLTIFTVVLLSVLTLIVTLSTLYDYFLCNDQKQLPALVKIISARANSRALFGLVVGSSNPNVIDCLHGIRCMSLIWVVFLHEHMYSLISPNINFTYALSWLEKPVSSFFVHGYFSVDSFLFLGGLLVSMTALRTMEKTKGKLNVPMMYVHRIIRILPVLAMAILIYVKLMPVLSGGPLFKSGFHGKEECVKGWYWDLLFVQNYVSKSCLDQSWYLAVDMQLYILSPLLLIALYKWGKKAAAGIIVLVVLLSGCLFATQMVNHYSMSIKNGGGDDEANRKLYLATHTHAAPWLIGFLFGYFLHLNRGKKFQMSRLVVWSGWILSLAMIFTSIFALYPSGKWSAPALPTVEESLYYTLTRLGWPLAMCWVVFACMQGYGSLANSFLSSPLWQPLSRLSYSVFIWHMFVQEVNSRNVRTSTYFSTYTVMLNFWSDFGISLVMSYFLYLIIEAPIGGLDALWRPTGNAKPPAVTQPILTSVVEHKTNADETENQLADTPNRKRIRMVNVVSILLLFELAITIASESSDPDILRNYGYVKKLKPLGLEFTEYFQNVTLERLGVSDSEVPNQKDLQCLTDMAALMNGFSTNQYWALKMIDSWGSIPSGILTGNTFDLGYFDECLSINKVISSTQKISGKYCFLIANSMRIATCFPASCSSTQMDIFVEQLLQKFLNFNSSSLSMKISEASCQTSDGEPWDGLTIFTIVLLSVMGGLVTVFTFYDYFLCKDQDQVPALVKAFSARANSRSLFRIVPSKSNPNVIECLNGIRCMSLIWVIFSHEFIFTLKAPNLNTAELFSWAGEPFASFVVHGYFSVDSFFVLGGLLVSMIALRSMDKSGGKLNPLMMYLHRIIRILPVVAIAILIYTTMMPVVSGGPMFKSGYHGKEYCEKGWFWTLLFVQNYAVLDICLDHTWYLAVDMQLYIISPILLLSIYKWGKKAASGIAVLVVLLSGCLFATQMVNHYSLLIKNTSDDDGVPNKKLYLATHTHAAPWLIGFLFGYFLHLNRGKKFQLSWLAVWSGWILSLAMLFTSIFALYPAAKWTAPPLSTLEESLYYTLTRLAWPMAICWVIFACMQGYGGLANSFLSTPLWQPLSRLSYSVYIWHMFVQEVNSRNVRTNTHFSTYSMMEHFWFDLGFTVLMSYLLYLIIEAPLCGFDSLLRPRGISPVASQPKLISNQNNDLETIKSDDLSVPETKPLENST</sequence>
<feature type="transmembrane region" description="Helical" evidence="1">
    <location>
        <begin position="996"/>
        <end position="1023"/>
    </location>
</feature>
<dbReference type="SMART" id="SM00703">
    <property type="entry name" value="NRF"/>
    <property type="match status" value="2"/>
</dbReference>
<feature type="signal peptide" evidence="2">
    <location>
        <begin position="1"/>
        <end position="18"/>
    </location>
</feature>
<feature type="transmembrane region" description="Helical" evidence="1">
    <location>
        <begin position="268"/>
        <end position="285"/>
    </location>
</feature>
<feature type="transmembrane region" description="Helical" evidence="1">
    <location>
        <begin position="410"/>
        <end position="430"/>
    </location>
</feature>
<feature type="chain" id="PRO_5046253760" description="Nose resistant-to-fluoxetine protein N-terminal domain-containing protein" evidence="2">
    <location>
        <begin position="19"/>
        <end position="1393"/>
    </location>
</feature>
<dbReference type="InterPro" id="IPR052728">
    <property type="entry name" value="O2_lipid_transport_reg"/>
</dbReference>
<feature type="transmembrane region" description="Helical" evidence="1">
    <location>
        <begin position="511"/>
        <end position="532"/>
    </location>
</feature>
<dbReference type="EnsemblMetazoa" id="XM_044458958.1">
    <property type="protein sequence ID" value="XP_044314893.1"/>
    <property type="gene ID" value="LOC108051533"/>
</dbReference>
<feature type="transmembrane region" description="Helical" evidence="1">
    <location>
        <begin position="349"/>
        <end position="370"/>
    </location>
</feature>
<evidence type="ECO:0000313" key="5">
    <source>
        <dbReference type="Proteomes" id="UP001652680"/>
    </source>
</evidence>
<dbReference type="Pfam" id="PF01757">
    <property type="entry name" value="Acyl_transf_3"/>
    <property type="match status" value="2"/>
</dbReference>
<feature type="transmembrane region" description="Helical" evidence="1">
    <location>
        <begin position="1105"/>
        <end position="1125"/>
    </location>
</feature>
<feature type="domain" description="Nose resistant-to-fluoxetine protein N-terminal" evidence="3">
    <location>
        <begin position="765"/>
        <end position="884"/>
    </location>
</feature>
<evidence type="ECO:0000313" key="4">
    <source>
        <dbReference type="EnsemblMetazoa" id="XP_044314893.1"/>
    </source>
</evidence>
<keyword evidence="2" id="KW-0732">Signal</keyword>
<keyword evidence="5" id="KW-1185">Reference proteome</keyword>